<gene>
    <name evidence="2" type="ORF">AT705_18105</name>
</gene>
<protein>
    <submittedName>
        <fullName evidence="2">Uncharacterized protein</fullName>
    </submittedName>
</protein>
<sequence length="115" mass="12632">MFSRVNRRKYFAATMLIAGLLPLGAMAKPHYISKIHIDGVFSIIETYASHAAKPACVSAQNKNKWVLNTSTAQGQSMYLALLSAAIHKLPVTAETTQNCREYPALESLKAVTLEH</sequence>
<keyword evidence="1" id="KW-0732">Signal</keyword>
<reference evidence="2 3" key="1">
    <citation type="submission" date="2015-12" db="EMBL/GenBank/DDBJ databases">
        <title>Complete genome sequence of Pseudoalteromonas rubra SCSIO 6842, harboring a conjugative plasmid.</title>
        <authorList>
            <person name="Li B."/>
            <person name="Wang X."/>
        </authorList>
    </citation>
    <scope>NUCLEOTIDE SEQUENCE [LARGE SCALE GENOMIC DNA]</scope>
    <source>
        <strain evidence="2 3">SCSIO 6842</strain>
    </source>
</reference>
<dbReference type="Proteomes" id="UP000069015">
    <property type="component" value="Chromosome 1"/>
</dbReference>
<organism evidence="2 3">
    <name type="scientific">Pseudoalteromonas rubra</name>
    <dbReference type="NCBI Taxonomy" id="43658"/>
    <lineage>
        <taxon>Bacteria</taxon>
        <taxon>Pseudomonadati</taxon>
        <taxon>Pseudomonadota</taxon>
        <taxon>Gammaproteobacteria</taxon>
        <taxon>Alteromonadales</taxon>
        <taxon>Pseudoalteromonadaceae</taxon>
        <taxon>Pseudoalteromonas</taxon>
    </lineage>
</organism>
<accession>A0A0U3GWL3</accession>
<dbReference type="AlphaFoldDB" id="A0A0U3GWL3"/>
<dbReference type="RefSeq" id="WP_058797657.1">
    <property type="nucleotide sequence ID" value="NZ_CP013611.1"/>
</dbReference>
<evidence type="ECO:0000313" key="3">
    <source>
        <dbReference type="Proteomes" id="UP000069015"/>
    </source>
</evidence>
<proteinExistence type="predicted"/>
<name>A0A0U3GWL3_9GAMM</name>
<dbReference type="KEGG" id="prr:AT705_18105"/>
<feature type="chain" id="PRO_5006839188" evidence="1">
    <location>
        <begin position="28"/>
        <end position="115"/>
    </location>
</feature>
<evidence type="ECO:0000256" key="1">
    <source>
        <dbReference type="SAM" id="SignalP"/>
    </source>
</evidence>
<feature type="signal peptide" evidence="1">
    <location>
        <begin position="1"/>
        <end position="27"/>
    </location>
</feature>
<evidence type="ECO:0000313" key="2">
    <source>
        <dbReference type="EMBL" id="ALU44686.1"/>
    </source>
</evidence>
<dbReference type="EMBL" id="CP013611">
    <property type="protein sequence ID" value="ALU44686.1"/>
    <property type="molecule type" value="Genomic_DNA"/>
</dbReference>